<dbReference type="SUPFAM" id="SSF52540">
    <property type="entry name" value="P-loop containing nucleoside triphosphate hydrolases"/>
    <property type="match status" value="1"/>
</dbReference>
<evidence type="ECO:0000259" key="4">
    <source>
        <dbReference type="Pfam" id="PF24883"/>
    </source>
</evidence>
<feature type="repeat" description="WD" evidence="3">
    <location>
        <begin position="982"/>
        <end position="1023"/>
    </location>
</feature>
<evidence type="ECO:0000256" key="1">
    <source>
        <dbReference type="ARBA" id="ARBA00022574"/>
    </source>
</evidence>
<organism evidence="5 6">
    <name type="scientific">Letharia columbiana</name>
    <dbReference type="NCBI Taxonomy" id="112416"/>
    <lineage>
        <taxon>Eukaryota</taxon>
        <taxon>Fungi</taxon>
        <taxon>Dikarya</taxon>
        <taxon>Ascomycota</taxon>
        <taxon>Pezizomycotina</taxon>
        <taxon>Lecanoromycetes</taxon>
        <taxon>OSLEUM clade</taxon>
        <taxon>Lecanoromycetidae</taxon>
        <taxon>Lecanorales</taxon>
        <taxon>Lecanorineae</taxon>
        <taxon>Parmeliaceae</taxon>
        <taxon>Letharia</taxon>
    </lineage>
</organism>
<dbReference type="InterPro" id="IPR056884">
    <property type="entry name" value="NPHP3-like_N"/>
</dbReference>
<evidence type="ECO:0000256" key="3">
    <source>
        <dbReference type="PROSITE-ProRule" id="PRU00221"/>
    </source>
</evidence>
<dbReference type="EMBL" id="JACCJC010000011">
    <property type="protein sequence ID" value="KAF6238076.1"/>
    <property type="molecule type" value="Genomic_DNA"/>
</dbReference>
<gene>
    <name evidence="5" type="ORF">HO173_003710</name>
</gene>
<keyword evidence="1 3" id="KW-0853">WD repeat</keyword>
<accession>A0A8H6L772</accession>
<comment type="caution">
    <text evidence="5">The sequence shown here is derived from an EMBL/GenBank/DDBJ whole genome shotgun (WGS) entry which is preliminary data.</text>
</comment>
<feature type="domain" description="Nephrocystin 3-like N-terminal" evidence="4">
    <location>
        <begin position="196"/>
        <end position="353"/>
    </location>
</feature>
<dbReference type="CDD" id="cd00200">
    <property type="entry name" value="WD40"/>
    <property type="match status" value="2"/>
</dbReference>
<dbReference type="Gene3D" id="3.40.50.300">
    <property type="entry name" value="P-loop containing nucleotide triphosphate hydrolases"/>
    <property type="match status" value="1"/>
</dbReference>
<feature type="repeat" description="WD" evidence="3">
    <location>
        <begin position="1151"/>
        <end position="1192"/>
    </location>
</feature>
<dbReference type="InterPro" id="IPR027417">
    <property type="entry name" value="P-loop_NTPase"/>
</dbReference>
<evidence type="ECO:0000313" key="6">
    <source>
        <dbReference type="Proteomes" id="UP000578531"/>
    </source>
</evidence>
<dbReference type="InterPro" id="IPR001680">
    <property type="entry name" value="WD40_rpt"/>
</dbReference>
<evidence type="ECO:0000256" key="2">
    <source>
        <dbReference type="ARBA" id="ARBA00022737"/>
    </source>
</evidence>
<evidence type="ECO:0000313" key="5">
    <source>
        <dbReference type="EMBL" id="KAF6238076.1"/>
    </source>
</evidence>
<keyword evidence="2" id="KW-0677">Repeat</keyword>
<dbReference type="PANTHER" id="PTHR19848">
    <property type="entry name" value="WD40 REPEAT PROTEIN"/>
    <property type="match status" value="1"/>
</dbReference>
<dbReference type="InterPro" id="IPR036322">
    <property type="entry name" value="WD40_repeat_dom_sf"/>
</dbReference>
<dbReference type="Proteomes" id="UP000578531">
    <property type="component" value="Unassembled WGS sequence"/>
</dbReference>
<feature type="repeat" description="WD" evidence="3">
    <location>
        <begin position="1277"/>
        <end position="1318"/>
    </location>
</feature>
<proteinExistence type="predicted"/>
<feature type="repeat" description="WD" evidence="3">
    <location>
        <begin position="1193"/>
        <end position="1234"/>
    </location>
</feature>
<dbReference type="InterPro" id="IPR020472">
    <property type="entry name" value="WD40_PAC1"/>
</dbReference>
<dbReference type="InterPro" id="IPR015943">
    <property type="entry name" value="WD40/YVTN_repeat-like_dom_sf"/>
</dbReference>
<dbReference type="PROSITE" id="PS50082">
    <property type="entry name" value="WD_REPEATS_2"/>
    <property type="match status" value="7"/>
</dbReference>
<dbReference type="InterPro" id="IPR019775">
    <property type="entry name" value="WD40_repeat_CS"/>
</dbReference>
<dbReference type="Pfam" id="PF00400">
    <property type="entry name" value="WD40"/>
    <property type="match status" value="7"/>
</dbReference>
<keyword evidence="6" id="KW-1185">Reference proteome</keyword>
<protein>
    <recommendedName>
        <fullName evidence="4">Nephrocystin 3-like N-terminal domain-containing protein</fullName>
    </recommendedName>
</protein>
<feature type="repeat" description="WD" evidence="3">
    <location>
        <begin position="803"/>
        <end position="834"/>
    </location>
</feature>
<dbReference type="OrthoDB" id="674604at2759"/>
<sequence>MDPGTAIAAGQVSAKVLSIIWKYYSEVKDAKSNITYLANEIQDFHDVMQRFGELLQKESIVAKAPASASLATTIEQSLSDIKMLQSKLDPGTGAKVMKRVGKRALKWPFTKKEADEWVTRFQRSKATVNLALNADQTSLIIDVDANVIQLKQGQEAIELERQLGKLSLAAEASFDSYHRQHESQCIADTRVELLQQLQGWGAQHQRPIFWLSGMAGTGKSTIARTLAKEFKSQNTLGGSFFFSRGSGEANNAVNFVGTLAYHLANISPQLKQCICEAVSLHSETIRQGLRNQWKELVIGPLSRVKLNPRPTLNFVIDALDECGSDDDIRLILQLFVEVKDLNTIDLGVFVTSRPEIVIRLGFKSIPEIIHHNLDLRDIPRRTVERDISVLLKQELSRISMEVEGGLHDWPSEANIQSLVQKADCLFIYAATACRFIGVKGLDPVKRLAEILQVDSAGGGGTAELDEMYKQVLRSSLIKDRSERDRAELCDRFKDIVGSIVVLFDELSVSALAKLLSMKYDTVDVTLGISTLHSVLNIPDDLDSPIRLLHPSFHDFLLNETRCKDTPFFVEEALRHGELVTSCLKAIRTGLTRNICHLPTPGSSPQDLQREKLNKQLPKHVQYACQYWMDHLAGTGSDFRAELGLRDDGKIHDFFEKDFLHWLEAMSLMGKMSQGVLMITKLENMVEVIEHDALHAIVQDAKRFILSNRPIIEKAPLQTYASALVFSPTGSLIRKRYSDQLPAWLVRLPAVEGTWGNCVQTLEGHTGYVTAIAFSPDGKYSASASRDHTIRLWDPATGALRSTLEGHRDYVTAVAFSRDGHLASASWDSTVRLWEPVTGVARRILDLDVGPQYHPYLDRNSSSSLLFLPNGDLAVECWDKGVQIWSRGKDSLSKLVLPDVLKNWLLRGSSPQGQMAYVIQRTNSNVFEVLQYDPSTGTAQSLKTDIPAEYCAAAFTSNNELALGFTNGTIELHDLASGSHRKFEGHSEWVSALSFSPDGKSLVSSFADGTIYLWDLSTQAQSLIGTCSWTVDSVVFSPDGKQIASFCTCSLTVQLWNPSPMATTNSRKENSPSISKIIISPSGNQIASIYYHDTTIRLYDTVRGALEFTLAGHSGEVNRITFSPDGKKLASASDDRTIQLWDPRIGTRTQVLSNDRDDVRILVFSSDGEQLASSGGKGEVRIWNPETGSLRHELQGHPIGVSAITFSLTGEKIAAIFWKGTATIWDTMTGKLLHKLEGLVQNSGAIAFSPNGRYLACQSLDGTIIICNTETGESRNTLEGHLRNASALAFSSDSKSLASSSLDGAVKLWDVGTARLMGTFSINSHVEQLSFSADGTYLETDRGHIQIGEILEDSFNYSSTPESHWKLVGEEWIMEGNRKMLWLPPDFRPHSSSRLASRRIAHHNGFFVIACASGKMFFMTFTQDGIVTDVGG</sequence>
<dbReference type="SMART" id="SM00320">
    <property type="entry name" value="WD40"/>
    <property type="match status" value="10"/>
</dbReference>
<dbReference type="SUPFAM" id="SSF82171">
    <property type="entry name" value="DPP6 N-terminal domain-like"/>
    <property type="match status" value="1"/>
</dbReference>
<dbReference type="SUPFAM" id="SSF50998">
    <property type="entry name" value="Quinoprotein alcohol dehydrogenase-like"/>
    <property type="match status" value="1"/>
</dbReference>
<dbReference type="InterPro" id="IPR011047">
    <property type="entry name" value="Quinoprotein_ADH-like_sf"/>
</dbReference>
<dbReference type="SUPFAM" id="SSF50978">
    <property type="entry name" value="WD40 repeat-like"/>
    <property type="match status" value="1"/>
</dbReference>
<dbReference type="RefSeq" id="XP_037167390.1">
    <property type="nucleotide sequence ID" value="XM_037305635.1"/>
</dbReference>
<feature type="repeat" description="WD" evidence="3">
    <location>
        <begin position="1109"/>
        <end position="1150"/>
    </location>
</feature>
<dbReference type="Gene3D" id="2.130.10.10">
    <property type="entry name" value="YVTN repeat-like/Quinoprotein amine dehydrogenase"/>
    <property type="match status" value="4"/>
</dbReference>
<dbReference type="PROSITE" id="PS00678">
    <property type="entry name" value="WD_REPEATS_1"/>
    <property type="match status" value="2"/>
</dbReference>
<dbReference type="GeneID" id="59285376"/>
<dbReference type="PROSITE" id="PS50294">
    <property type="entry name" value="WD_REPEATS_REGION"/>
    <property type="match status" value="6"/>
</dbReference>
<dbReference type="PANTHER" id="PTHR19848:SF8">
    <property type="entry name" value="F-BOX AND WD REPEAT DOMAIN CONTAINING 7"/>
    <property type="match status" value="1"/>
</dbReference>
<dbReference type="Pfam" id="PF24883">
    <property type="entry name" value="NPHP3_N"/>
    <property type="match status" value="1"/>
</dbReference>
<feature type="repeat" description="WD" evidence="3">
    <location>
        <begin position="761"/>
        <end position="802"/>
    </location>
</feature>
<reference evidence="5 6" key="1">
    <citation type="journal article" date="2020" name="Genomics">
        <title>Complete, high-quality genomes from long-read metagenomic sequencing of two wolf lichen thalli reveals enigmatic genome architecture.</title>
        <authorList>
            <person name="McKenzie S.K."/>
            <person name="Walston R.F."/>
            <person name="Allen J.L."/>
        </authorList>
    </citation>
    <scope>NUCLEOTIDE SEQUENCE [LARGE SCALE GENOMIC DNA]</scope>
    <source>
        <strain evidence="5">WasteWater2</strain>
    </source>
</reference>
<name>A0A8H6L772_9LECA</name>
<dbReference type="PRINTS" id="PR00320">
    <property type="entry name" value="GPROTEINBRPT"/>
</dbReference>